<dbReference type="InterPro" id="IPR001173">
    <property type="entry name" value="Glyco_trans_2-like"/>
</dbReference>
<organism evidence="2">
    <name type="scientific">uncultured bacterium ws198A12</name>
    <dbReference type="NCBI Taxonomy" id="1131830"/>
    <lineage>
        <taxon>Bacteria</taxon>
        <taxon>environmental samples</taxon>
    </lineage>
</organism>
<dbReference type="CDD" id="cd00761">
    <property type="entry name" value="Glyco_tranf_GTA_type"/>
    <property type="match status" value="1"/>
</dbReference>
<dbReference type="PANTHER" id="PTHR43685:SF14">
    <property type="entry name" value="GLYCOSYLTRANSFERASE 2-LIKE DOMAIN-CONTAINING PROTEIN"/>
    <property type="match status" value="1"/>
</dbReference>
<dbReference type="GO" id="GO:0016740">
    <property type="term" value="F:transferase activity"/>
    <property type="evidence" value="ECO:0007669"/>
    <property type="project" value="UniProtKB-KW"/>
</dbReference>
<protein>
    <submittedName>
        <fullName evidence="2">Glycosyl transferase</fullName>
    </submittedName>
</protein>
<feature type="domain" description="Glycosyltransferase 2-like" evidence="1">
    <location>
        <begin position="18"/>
        <end position="144"/>
    </location>
</feature>
<accession>I1X5H8</accession>
<name>I1X5H8_9BACT</name>
<evidence type="ECO:0000313" key="2">
    <source>
        <dbReference type="EMBL" id="AFI78753.1"/>
    </source>
</evidence>
<evidence type="ECO:0000259" key="1">
    <source>
        <dbReference type="Pfam" id="PF00535"/>
    </source>
</evidence>
<dbReference type="InterPro" id="IPR050834">
    <property type="entry name" value="Glycosyltransf_2"/>
</dbReference>
<reference evidence="2" key="1">
    <citation type="journal article" date="2012" name="ISME J.">
        <title>Roseobacter clade bacteria are abundant in coastal sediments and encode a novel combination of sulfur oxidation genes.</title>
        <authorList>
            <person name="Lenk S."/>
            <person name="Moraru C."/>
            <person name="Hahnke S."/>
            <person name="Arnds J."/>
            <person name="Richter M."/>
            <person name="Kube M."/>
            <person name="Reinhardt R."/>
            <person name="Brinkhoff T."/>
            <person name="Harder J."/>
            <person name="Amann R."/>
            <person name="Mussmann M."/>
        </authorList>
    </citation>
    <scope>NUCLEOTIDE SEQUENCE</scope>
</reference>
<dbReference type="Pfam" id="PF00535">
    <property type="entry name" value="Glycos_transf_2"/>
    <property type="match status" value="1"/>
</dbReference>
<proteinExistence type="predicted"/>
<dbReference type="SUPFAM" id="SSF53448">
    <property type="entry name" value="Nucleotide-diphospho-sugar transferases"/>
    <property type="match status" value="1"/>
</dbReference>
<sequence>MDSSLQKGTSRAIDREITVVIPTIGRPILEQCLAAITGGDSLPGRIIVVDQSSSIAIGDMLQPAAALGIETTHMRSDERGRSAGLNRGLAQVTSRFAAITDDDCLADSTWISALGKHLREHPGRVFTGQVTTAGDERVLGTVLTTERSIANRPAIRFDKLSGGNLGLAIDVVRQVGLFDEDPCVRYSEDGEWAYRALRQHVEIAFVPDVIVCHVGWRKEGQRLEQYRGYAHSHAAFFGKHLRRGDAFMLLRASTHLLRAVRRWLSGAVRGDRELAANGRSYVLQFFRGLFAGLRSNIRAPRLPGSHIG</sequence>
<dbReference type="PANTHER" id="PTHR43685">
    <property type="entry name" value="GLYCOSYLTRANSFERASE"/>
    <property type="match status" value="1"/>
</dbReference>
<dbReference type="AlphaFoldDB" id="I1X5H8"/>
<dbReference type="InterPro" id="IPR029044">
    <property type="entry name" value="Nucleotide-diphossugar_trans"/>
</dbReference>
<dbReference type="Gene3D" id="3.90.550.10">
    <property type="entry name" value="Spore Coat Polysaccharide Biosynthesis Protein SpsA, Chain A"/>
    <property type="match status" value="1"/>
</dbReference>
<keyword evidence="2" id="KW-0808">Transferase</keyword>
<dbReference type="EMBL" id="JQ256790">
    <property type="protein sequence ID" value="AFI78753.1"/>
    <property type="molecule type" value="Genomic_DNA"/>
</dbReference>
<gene>
    <name evidence="2" type="ORF">ws198A12_0001</name>
</gene>